<dbReference type="KEGG" id="cser:CCO03_17350"/>
<keyword evidence="3" id="KW-1185">Reference proteome</keyword>
<feature type="compositionally biased region" description="Polar residues" evidence="1">
    <location>
        <begin position="329"/>
        <end position="339"/>
    </location>
</feature>
<proteinExistence type="predicted"/>
<accession>A0A1Y0ERK3</accession>
<feature type="region of interest" description="Disordered" evidence="1">
    <location>
        <begin position="317"/>
        <end position="365"/>
    </location>
</feature>
<dbReference type="InterPro" id="IPR021390">
    <property type="entry name" value="DUF3025"/>
</dbReference>
<reference evidence="2 3" key="1">
    <citation type="submission" date="2017-05" db="EMBL/GenBank/DDBJ databases">
        <authorList>
            <person name="Song R."/>
            <person name="Chenine A.L."/>
            <person name="Ruprecht R.M."/>
        </authorList>
    </citation>
    <scope>NUCLEOTIDE SEQUENCE [LARGE SCALE GENOMIC DNA]</scope>
    <source>
        <strain evidence="2 3">DSM 26136</strain>
    </source>
</reference>
<organism evidence="2 3">
    <name type="scientific">Comamonas serinivorans</name>
    <dbReference type="NCBI Taxonomy" id="1082851"/>
    <lineage>
        <taxon>Bacteria</taxon>
        <taxon>Pseudomonadati</taxon>
        <taxon>Pseudomonadota</taxon>
        <taxon>Betaproteobacteria</taxon>
        <taxon>Burkholderiales</taxon>
        <taxon>Comamonadaceae</taxon>
        <taxon>Comamonas</taxon>
    </lineage>
</organism>
<evidence type="ECO:0000313" key="3">
    <source>
        <dbReference type="Proteomes" id="UP000196138"/>
    </source>
</evidence>
<feature type="region of interest" description="Disordered" evidence="1">
    <location>
        <begin position="263"/>
        <end position="293"/>
    </location>
</feature>
<dbReference type="Proteomes" id="UP000196138">
    <property type="component" value="Chromosome"/>
</dbReference>
<name>A0A1Y0ERK3_9BURK</name>
<gene>
    <name evidence="2" type="ORF">CCO03_17350</name>
</gene>
<feature type="region of interest" description="Disordered" evidence="1">
    <location>
        <begin position="1"/>
        <end position="22"/>
    </location>
</feature>
<dbReference type="Pfam" id="PF11227">
    <property type="entry name" value="DUF3025"/>
    <property type="match status" value="2"/>
</dbReference>
<evidence type="ECO:0000256" key="1">
    <source>
        <dbReference type="SAM" id="MobiDB-lite"/>
    </source>
</evidence>
<sequence>MVTRHGCAPLPSHQPSADAAGGPCWPGADQAWWQAFGTLIPTLSPALSLDIGKAVSPSTRFHENEGDAILHHSRVHPRNVAEQLNAVAQRHPEPPPVRFVPQAALPAGEAYEAFIARTGCVPTRDNWHDLLNGLVWLRLPRTKQRLNRLQMAEIARDGVGARRGPVRDACTVFDENAALLHAPDALWLALLERRWADLFGPLRPLWAHSRLLVFGHAALEKLLTPYKSITVHVWRVPQPFDPAGDLRELDAWLAQDLRPATLTAPPWRPPVRSADGLGPNGPSQATHALAGGPNGLATALTTALPIGEPIGVPTGVPIGSLHDAPHALPTSSHPTTGTRLGQPGDLQHGEPRSKPHGQPVGKPFAPLPILGVPGWWAGNREPGFYDDATVFRPARR</sequence>
<protein>
    <recommendedName>
        <fullName evidence="4">DUF3025 domain-containing protein</fullName>
    </recommendedName>
</protein>
<evidence type="ECO:0000313" key="2">
    <source>
        <dbReference type="EMBL" id="ARU06206.1"/>
    </source>
</evidence>
<evidence type="ECO:0008006" key="4">
    <source>
        <dbReference type="Google" id="ProtNLM"/>
    </source>
</evidence>
<dbReference type="AlphaFoldDB" id="A0A1Y0ERK3"/>
<dbReference type="EMBL" id="CP021455">
    <property type="protein sequence ID" value="ARU06206.1"/>
    <property type="molecule type" value="Genomic_DNA"/>
</dbReference>